<sequence length="502" mass="57968">MSNGKENEDRIAFLKEQLASQKRINSQIEEINYWKDRLDQQTEISSKLSHQLDILQKENYSLKRELLYYKNSGKDVGPPPSTPALHPNLKRKNSIPYYDNRMMDRVPPYKEKVVNQENVLPPIYNKSDESKRLSFPRDLLQDSSQEAKMLLMLQKPRTSISQNKPLMDPKDAQPLPKHQPHADMPYRSSNYPPNYQMQRPPQPRPPLDRPLDRPNANMPDRPPMDFKPFQFNDKAQRQGAEEENSNSENDDKSRQFVIYNAAQQPKKKIKLADDRILPERKCDDCQSSNAFGFWVKDHNTPNGVICQKCYYKRINKPIDFLIGNIQQKLCPDCLSLKDNGIRAPDNCPKCAKENENKSNLCNACKSISKNGIWYRDTHVPGEFVCHTCHHERHKIKIDTLPDGNLIHRTCAACAAPKSSSWYRDSNISGAYICKQCYNQRYQARTDNNDGKGKTCKNSSNYRWHMPCNPIFNMDQRPCASRLTSLQEMLQSNGSKTPCEGAD</sequence>
<dbReference type="EMBL" id="JADGKB010000021">
    <property type="protein sequence ID" value="KAJ3259071.1"/>
    <property type="molecule type" value="Genomic_DNA"/>
</dbReference>
<name>A0AAD5UIH3_9FUNG</name>
<proteinExistence type="predicted"/>
<protein>
    <submittedName>
        <fullName evidence="2">Uncharacterized protein</fullName>
    </submittedName>
</protein>
<gene>
    <name evidence="2" type="ORF">HK103_002958</name>
</gene>
<feature type="region of interest" description="Disordered" evidence="1">
    <location>
        <begin position="157"/>
        <end position="229"/>
    </location>
</feature>
<dbReference type="AlphaFoldDB" id="A0AAD5UIH3"/>
<feature type="compositionally biased region" description="Polar residues" evidence="1">
    <location>
        <begin position="187"/>
        <end position="197"/>
    </location>
</feature>
<reference evidence="2" key="1">
    <citation type="submission" date="2020-05" db="EMBL/GenBank/DDBJ databases">
        <title>Phylogenomic resolution of chytrid fungi.</title>
        <authorList>
            <person name="Stajich J.E."/>
            <person name="Amses K."/>
            <person name="Simmons R."/>
            <person name="Seto K."/>
            <person name="Myers J."/>
            <person name="Bonds A."/>
            <person name="Quandt C.A."/>
            <person name="Barry K."/>
            <person name="Liu P."/>
            <person name="Grigoriev I."/>
            <person name="Longcore J.E."/>
            <person name="James T.Y."/>
        </authorList>
    </citation>
    <scope>NUCLEOTIDE SEQUENCE</scope>
    <source>
        <strain evidence="2">PLAUS21</strain>
    </source>
</reference>
<accession>A0AAD5UIH3</accession>
<evidence type="ECO:0000256" key="1">
    <source>
        <dbReference type="SAM" id="MobiDB-lite"/>
    </source>
</evidence>
<feature type="region of interest" description="Disordered" evidence="1">
    <location>
        <begin position="73"/>
        <end position="92"/>
    </location>
</feature>
<organism evidence="2 3">
    <name type="scientific">Boothiomyces macroporosus</name>
    <dbReference type="NCBI Taxonomy" id="261099"/>
    <lineage>
        <taxon>Eukaryota</taxon>
        <taxon>Fungi</taxon>
        <taxon>Fungi incertae sedis</taxon>
        <taxon>Chytridiomycota</taxon>
        <taxon>Chytridiomycota incertae sedis</taxon>
        <taxon>Chytridiomycetes</taxon>
        <taxon>Rhizophydiales</taxon>
        <taxon>Terramycetaceae</taxon>
        <taxon>Boothiomyces</taxon>
    </lineage>
</organism>
<evidence type="ECO:0000313" key="3">
    <source>
        <dbReference type="Proteomes" id="UP001210925"/>
    </source>
</evidence>
<comment type="caution">
    <text evidence="2">The sequence shown here is derived from an EMBL/GenBank/DDBJ whole genome shotgun (WGS) entry which is preliminary data.</text>
</comment>
<dbReference type="Proteomes" id="UP001210925">
    <property type="component" value="Unassembled WGS sequence"/>
</dbReference>
<evidence type="ECO:0000313" key="2">
    <source>
        <dbReference type="EMBL" id="KAJ3259071.1"/>
    </source>
</evidence>
<keyword evidence="3" id="KW-1185">Reference proteome</keyword>
<feature type="region of interest" description="Disordered" evidence="1">
    <location>
        <begin position="235"/>
        <end position="254"/>
    </location>
</feature>